<dbReference type="Proteomes" id="UP000471705">
    <property type="component" value="Unassembled WGS sequence"/>
</dbReference>
<comment type="caution">
    <text evidence="1">The sequence shown here is derived from an EMBL/GenBank/DDBJ whole genome shotgun (WGS) entry which is preliminary data.</text>
</comment>
<sequence length="238" mass="26102">MFFDAVMPKIHCFPMGHLEGVMISKLLRTSGTLFILFAAPDGLADDKLPTATFEKNNPNRLQVTGILSARSKNARPCTYHDPAHAVFGQVDGLKTVTVPDRNGVCFDVSVRLPDGYSYASHSARIEIEGSSQQAECKPIDPLVGSGTCFPRTVYKGNDIEWGHIFSRAFNECKELYAACGADIGYFEFLVPKLACDNIGEKYSTANAYFAIADGSKDYRYIIEIDLNTCGNRGGFEAN</sequence>
<accession>A0A7K3VGC8</accession>
<dbReference type="RefSeq" id="WP_164047210.1">
    <property type="nucleotide sequence ID" value="NZ_WUFV01000007.1"/>
</dbReference>
<evidence type="ECO:0000313" key="1">
    <source>
        <dbReference type="EMBL" id="NEK16203.1"/>
    </source>
</evidence>
<evidence type="ECO:0000313" key="2">
    <source>
        <dbReference type="Proteomes" id="UP000471705"/>
    </source>
</evidence>
<dbReference type="EMBL" id="WUFV01000007">
    <property type="protein sequence ID" value="NEK16203.1"/>
    <property type="molecule type" value="Genomic_DNA"/>
</dbReference>
<proteinExistence type="predicted"/>
<gene>
    <name evidence="1" type="ORF">GR257_15255</name>
</gene>
<name>A0A7K3VGC8_RHILE</name>
<organism evidence="1 2">
    <name type="scientific">Rhizobium leguminosarum</name>
    <dbReference type="NCBI Taxonomy" id="384"/>
    <lineage>
        <taxon>Bacteria</taxon>
        <taxon>Pseudomonadati</taxon>
        <taxon>Pseudomonadota</taxon>
        <taxon>Alphaproteobacteria</taxon>
        <taxon>Hyphomicrobiales</taxon>
        <taxon>Rhizobiaceae</taxon>
        <taxon>Rhizobium/Agrobacterium group</taxon>
        <taxon>Rhizobium</taxon>
    </lineage>
</organism>
<protein>
    <submittedName>
        <fullName evidence="1">Uncharacterized protein</fullName>
    </submittedName>
</protein>
<dbReference type="AlphaFoldDB" id="A0A7K3VGC8"/>
<reference evidence="1 2" key="1">
    <citation type="submission" date="2019-12" db="EMBL/GenBank/DDBJ databases">
        <title>Rhizobium genotypes associated with high levels of biological nitrogen fixation by grain legumes in a temperate-maritime cropping system.</title>
        <authorList>
            <person name="Maluk M."/>
            <person name="Francesc Ferrando Molina F."/>
            <person name="Lopez Del Egido L."/>
            <person name="Lafos M."/>
            <person name="Langarica-Fuentes A."/>
            <person name="Gebre Yohannes G."/>
            <person name="Young M.W."/>
            <person name="Martin P."/>
            <person name="Gantlett R."/>
            <person name="Kenicer G."/>
            <person name="Hawes C."/>
            <person name="Begg G.S."/>
            <person name="Quilliam R.S."/>
            <person name="Squire G.R."/>
            <person name="Poole P.S."/>
            <person name="Young P.W."/>
            <person name="Iannetta P.M."/>
            <person name="James E.K."/>
        </authorList>
    </citation>
    <scope>NUCLEOTIDE SEQUENCE [LARGE SCALE GENOMIC DNA]</scope>
    <source>
        <strain evidence="1 2">JHI54</strain>
    </source>
</reference>